<evidence type="ECO:0000256" key="3">
    <source>
        <dbReference type="ARBA" id="ARBA00022722"/>
    </source>
</evidence>
<keyword evidence="6 9" id="KW-0378">Hydrolase</keyword>
<keyword evidence="11" id="KW-1185">Reference proteome</keyword>
<comment type="cofactor">
    <cofactor evidence="1 9">
        <name>Mg(2+)</name>
        <dbReference type="ChEBI" id="CHEBI:18420"/>
    </cofactor>
</comment>
<accession>A0A387BTX2</accession>
<organism evidence="10 11">
    <name type="scientific">Lactococcus allomyrinae</name>
    <dbReference type="NCBI Taxonomy" id="2419773"/>
    <lineage>
        <taxon>Bacteria</taxon>
        <taxon>Bacillati</taxon>
        <taxon>Bacillota</taxon>
        <taxon>Bacilli</taxon>
        <taxon>Lactobacillales</taxon>
        <taxon>Streptococcaceae</taxon>
        <taxon>Lactococcus</taxon>
    </lineage>
</organism>
<evidence type="ECO:0000256" key="4">
    <source>
        <dbReference type="ARBA" id="ARBA00022723"/>
    </source>
</evidence>
<gene>
    <name evidence="9 10" type="primary">cas2</name>
    <name evidence="10" type="ORF">D7I46_03600</name>
</gene>
<keyword evidence="3 9" id="KW-0540">Nuclease</keyword>
<dbReference type="GO" id="GO:0046872">
    <property type="term" value="F:metal ion binding"/>
    <property type="evidence" value="ECO:0007669"/>
    <property type="project" value="UniProtKB-UniRule"/>
</dbReference>
<dbReference type="HAMAP" id="MF_01471">
    <property type="entry name" value="Cas2"/>
    <property type="match status" value="1"/>
</dbReference>
<protein>
    <recommendedName>
        <fullName evidence="9">CRISPR-associated endoribonuclease Cas2</fullName>
        <ecNumber evidence="9">3.1.-.-</ecNumber>
    </recommendedName>
</protein>
<proteinExistence type="inferred from homology"/>
<evidence type="ECO:0000313" key="11">
    <source>
        <dbReference type="Proteomes" id="UP000269374"/>
    </source>
</evidence>
<comment type="subunit">
    <text evidence="9">Homodimer, forms a heterotetramer with a Cas1 homodimer.</text>
</comment>
<keyword evidence="7 9" id="KW-0460">Magnesium</keyword>
<evidence type="ECO:0000256" key="9">
    <source>
        <dbReference type="HAMAP-Rule" id="MF_01471"/>
    </source>
</evidence>
<name>A0A387BTX2_9LACT</name>
<dbReference type="GO" id="GO:0043571">
    <property type="term" value="P:maintenance of CRISPR repeat elements"/>
    <property type="evidence" value="ECO:0007669"/>
    <property type="project" value="UniProtKB-UniRule"/>
</dbReference>
<dbReference type="InterPro" id="IPR021127">
    <property type="entry name" value="CRISPR_associated_Cas2"/>
</dbReference>
<dbReference type="Proteomes" id="UP000269374">
    <property type="component" value="Chromosome"/>
</dbReference>
<dbReference type="GO" id="GO:0016787">
    <property type="term" value="F:hydrolase activity"/>
    <property type="evidence" value="ECO:0007669"/>
    <property type="project" value="UniProtKB-KW"/>
</dbReference>
<reference evidence="10 11" key="1">
    <citation type="submission" date="2018-09" db="EMBL/GenBank/DDBJ databases">
        <title>Genome sequencing of strain 1JSPR-7.</title>
        <authorList>
            <person name="Heo J."/>
            <person name="Kim S.-J."/>
            <person name="Kwon S.-W."/>
        </authorList>
    </citation>
    <scope>NUCLEOTIDE SEQUENCE [LARGE SCALE GENOMIC DNA]</scope>
    <source>
        <strain evidence="10 11">1JSPR-7</strain>
    </source>
</reference>
<evidence type="ECO:0000256" key="6">
    <source>
        <dbReference type="ARBA" id="ARBA00022801"/>
    </source>
</evidence>
<dbReference type="Pfam" id="PF09827">
    <property type="entry name" value="CRISPR_Cas2"/>
    <property type="match status" value="1"/>
</dbReference>
<comment type="similarity">
    <text evidence="2 9">Belongs to the CRISPR-associated endoribonuclease Cas2 protein family.</text>
</comment>
<keyword evidence="4 9" id="KW-0479">Metal-binding</keyword>
<dbReference type="InterPro" id="IPR019199">
    <property type="entry name" value="Virulence_VapD/CRISPR_Cas2"/>
</dbReference>
<dbReference type="GO" id="GO:0004521">
    <property type="term" value="F:RNA endonuclease activity"/>
    <property type="evidence" value="ECO:0007669"/>
    <property type="project" value="InterPro"/>
</dbReference>
<evidence type="ECO:0000256" key="8">
    <source>
        <dbReference type="ARBA" id="ARBA00023118"/>
    </source>
</evidence>
<evidence type="ECO:0000256" key="5">
    <source>
        <dbReference type="ARBA" id="ARBA00022759"/>
    </source>
</evidence>
<dbReference type="EMBL" id="CP032627">
    <property type="protein sequence ID" value="AYG01911.1"/>
    <property type="molecule type" value="Genomic_DNA"/>
</dbReference>
<keyword evidence="8 9" id="KW-0051">Antiviral defense</keyword>
<comment type="function">
    <text evidence="9">CRISPR (clustered regularly interspaced short palindromic repeat), is an adaptive immune system that provides protection against mobile genetic elements (viruses, transposable elements and conjugative plasmids). CRISPR clusters contain sequences complementary to antecedent mobile elements and target invading nucleic acids. CRISPR clusters are transcribed and processed into CRISPR RNA (crRNA). Functions as a ssRNA-specific endoribonuclease. Involved in the integration of spacer DNA into the CRISPR cassette.</text>
</comment>
<evidence type="ECO:0000256" key="1">
    <source>
        <dbReference type="ARBA" id="ARBA00001946"/>
    </source>
</evidence>
<evidence type="ECO:0000256" key="7">
    <source>
        <dbReference type="ARBA" id="ARBA00022842"/>
    </source>
</evidence>
<feature type="binding site" evidence="9">
    <location>
        <position position="8"/>
    </location>
    <ligand>
        <name>Mg(2+)</name>
        <dbReference type="ChEBI" id="CHEBI:18420"/>
        <note>catalytic</note>
    </ligand>
</feature>
<dbReference type="AlphaFoldDB" id="A0A387BTX2"/>
<sequence length="102" mass="12286">MRLMCFFDLPMETKQEQKYYRVFRKKLIELGFVMVQESVYVRTLPNRSQLTKYEEQLKRVTPYNGLVELMYVTEKQFNDRRFLTGEKAPQEVAVGNHKMVII</sequence>
<dbReference type="SUPFAM" id="SSF143430">
    <property type="entry name" value="TTP0101/SSO1404-like"/>
    <property type="match status" value="1"/>
</dbReference>
<dbReference type="OrthoDB" id="9791737at2"/>
<evidence type="ECO:0000256" key="2">
    <source>
        <dbReference type="ARBA" id="ARBA00009959"/>
    </source>
</evidence>
<dbReference type="KEGG" id="lact:D7I46_03600"/>
<dbReference type="EC" id="3.1.-.-" evidence="9"/>
<evidence type="ECO:0000313" key="10">
    <source>
        <dbReference type="EMBL" id="AYG01911.1"/>
    </source>
</evidence>
<dbReference type="GO" id="GO:0051607">
    <property type="term" value="P:defense response to virus"/>
    <property type="evidence" value="ECO:0007669"/>
    <property type="project" value="UniProtKB-UniRule"/>
</dbReference>
<dbReference type="NCBIfam" id="TIGR01573">
    <property type="entry name" value="cas2"/>
    <property type="match status" value="1"/>
</dbReference>
<keyword evidence="5 9" id="KW-0255">Endonuclease</keyword>